<dbReference type="Proteomes" id="UP001374535">
    <property type="component" value="Chromosome 7"/>
</dbReference>
<gene>
    <name evidence="1" type="ORF">V8G54_023081</name>
</gene>
<dbReference type="AlphaFoldDB" id="A0AAQ3N4D8"/>
<evidence type="ECO:0000313" key="2">
    <source>
        <dbReference type="Proteomes" id="UP001374535"/>
    </source>
</evidence>
<evidence type="ECO:0000313" key="1">
    <source>
        <dbReference type="EMBL" id="WVZ02275.1"/>
    </source>
</evidence>
<sequence>MNRMKEVEVARNWTQEKRENCMTKESQPTLSATLLLSAKFVVEFFVLRPSVITRALVLLMSSLFHAWAPPLSVIPSAAPTVERHFSAERCQLVKVCLWAILVPFPHSMRAESKTAVSVITVMKDEGVLMYRQFAVVEMSLSRTAKTTKNRGKQLWDCPKYKENLMELIILWLFLMTFLNRMEVKMLDATTSDDALMMMDFTKVIAMTSWKQRMRDW</sequence>
<accession>A0AAQ3N4D8</accession>
<organism evidence="1 2">
    <name type="scientific">Vigna mungo</name>
    <name type="common">Black gram</name>
    <name type="synonym">Phaseolus mungo</name>
    <dbReference type="NCBI Taxonomy" id="3915"/>
    <lineage>
        <taxon>Eukaryota</taxon>
        <taxon>Viridiplantae</taxon>
        <taxon>Streptophyta</taxon>
        <taxon>Embryophyta</taxon>
        <taxon>Tracheophyta</taxon>
        <taxon>Spermatophyta</taxon>
        <taxon>Magnoliopsida</taxon>
        <taxon>eudicotyledons</taxon>
        <taxon>Gunneridae</taxon>
        <taxon>Pentapetalae</taxon>
        <taxon>rosids</taxon>
        <taxon>fabids</taxon>
        <taxon>Fabales</taxon>
        <taxon>Fabaceae</taxon>
        <taxon>Papilionoideae</taxon>
        <taxon>50 kb inversion clade</taxon>
        <taxon>NPAAA clade</taxon>
        <taxon>indigoferoid/millettioid clade</taxon>
        <taxon>Phaseoleae</taxon>
        <taxon>Vigna</taxon>
    </lineage>
</organism>
<reference evidence="1 2" key="1">
    <citation type="journal article" date="2023" name="Life. Sci Alliance">
        <title>Evolutionary insights into 3D genome organization and epigenetic landscape of Vigna mungo.</title>
        <authorList>
            <person name="Junaid A."/>
            <person name="Singh B."/>
            <person name="Bhatia S."/>
        </authorList>
    </citation>
    <scope>NUCLEOTIDE SEQUENCE [LARGE SCALE GENOMIC DNA]</scope>
    <source>
        <strain evidence="1">Urdbean</strain>
    </source>
</reference>
<name>A0AAQ3N4D8_VIGMU</name>
<dbReference type="EMBL" id="CP144694">
    <property type="protein sequence ID" value="WVZ02275.1"/>
    <property type="molecule type" value="Genomic_DNA"/>
</dbReference>
<proteinExistence type="predicted"/>
<protein>
    <submittedName>
        <fullName evidence="1">Uncharacterized protein</fullName>
    </submittedName>
</protein>
<keyword evidence="2" id="KW-1185">Reference proteome</keyword>